<keyword evidence="3" id="KW-1185">Reference proteome</keyword>
<evidence type="ECO:0000313" key="2">
    <source>
        <dbReference type="EMBL" id="WDI31569.1"/>
    </source>
</evidence>
<proteinExistence type="predicted"/>
<organism evidence="2 3">
    <name type="scientific">Hyphococcus flavus</name>
    <dbReference type="NCBI Taxonomy" id="1866326"/>
    <lineage>
        <taxon>Bacteria</taxon>
        <taxon>Pseudomonadati</taxon>
        <taxon>Pseudomonadota</taxon>
        <taxon>Alphaproteobacteria</taxon>
        <taxon>Parvularculales</taxon>
        <taxon>Parvularculaceae</taxon>
        <taxon>Hyphococcus</taxon>
    </lineage>
</organism>
<dbReference type="AlphaFoldDB" id="A0AAE9ZBD7"/>
<gene>
    <name evidence="2" type="ORF">PUV54_16580</name>
</gene>
<dbReference type="EMBL" id="CP118166">
    <property type="protein sequence ID" value="WDI31569.1"/>
    <property type="molecule type" value="Genomic_DNA"/>
</dbReference>
<dbReference type="KEGG" id="hfl:PUV54_16580"/>
<evidence type="ECO:0000313" key="3">
    <source>
        <dbReference type="Proteomes" id="UP001214043"/>
    </source>
</evidence>
<dbReference type="RefSeq" id="WP_274493456.1">
    <property type="nucleotide sequence ID" value="NZ_CP118166.1"/>
</dbReference>
<feature type="region of interest" description="Disordered" evidence="1">
    <location>
        <begin position="71"/>
        <end position="92"/>
    </location>
</feature>
<reference evidence="2" key="1">
    <citation type="submission" date="2023-02" db="EMBL/GenBank/DDBJ databases">
        <title>Genome sequence of Hyphococcus flavus.</title>
        <authorList>
            <person name="Rong J.-C."/>
            <person name="Zhao Q."/>
            <person name="Yi M."/>
            <person name="Wu J.-Y."/>
        </authorList>
    </citation>
    <scope>NUCLEOTIDE SEQUENCE</scope>
    <source>
        <strain evidence="2">MCCC 1K03223</strain>
    </source>
</reference>
<dbReference type="Proteomes" id="UP001214043">
    <property type="component" value="Chromosome"/>
</dbReference>
<name>A0AAE9ZBD7_9PROT</name>
<evidence type="ECO:0000256" key="1">
    <source>
        <dbReference type="SAM" id="MobiDB-lite"/>
    </source>
</evidence>
<accession>A0AAE9ZBD7</accession>
<protein>
    <submittedName>
        <fullName evidence="2">Uncharacterized protein</fullName>
    </submittedName>
</protein>
<sequence length="92" mass="10088">MACEHKNFHCAAHIGRLSDEEGGPITGYVADLKIECADCGLPFRFVGLNAGNHHSEPRVSIDGIELRAPIEPAEHEKFAPRAEYTPRPSAKH</sequence>